<sequence length="367" mass="40760">MPQELMHQIALTQISQVGDIIAKKLLDHFGCASDIFNAKKHQLEKIEEVGSIRAAAIKRFQDYARIEKEIAFIEKYRIQPLFYTSTAYPQRLRHCYDSPVLLYFKGQTDFNTSRIINIVGTRQPSEAGRKICEQLVADLAPYNITIVSGMAYGIDIIAHKAAMQHQLATVGVLAHGLDRIYPATHKATALEMLENGGLLTDFISGTNPDKQNFPKRNRIVAGISDATIVIESRLRGGSLITADIANSYNRDVFTFPGRISDPQAAGCNDLIKTNRAMLITGAGDLLEVMGWQSAASSPPPVLQRPLFTNFSKAEQEVVNIIQNREPKHIDEIFRQSNLSNSQVATVLLQLQMQSIIKSLPGQVFQLV</sequence>
<dbReference type="RefSeq" id="WP_354663797.1">
    <property type="nucleotide sequence ID" value="NZ_JBEXAC010000003.1"/>
</dbReference>
<reference evidence="4 5" key="1">
    <citation type="submission" date="2024-06" db="EMBL/GenBank/DDBJ databases">
        <title>Chitinophaga defluvii sp. nov., isolated from municipal sewage.</title>
        <authorList>
            <person name="Zhang L."/>
        </authorList>
    </citation>
    <scope>NUCLEOTIDE SEQUENCE [LARGE SCALE GENOMIC DNA]</scope>
    <source>
        <strain evidence="4 5">H8</strain>
    </source>
</reference>
<dbReference type="SUPFAM" id="SSF102405">
    <property type="entry name" value="MCP/YpsA-like"/>
    <property type="match status" value="1"/>
</dbReference>
<dbReference type="EMBL" id="JBEXAC010000003">
    <property type="protein sequence ID" value="MET7001225.1"/>
    <property type="molecule type" value="Genomic_DNA"/>
</dbReference>
<dbReference type="NCBIfam" id="TIGR00732">
    <property type="entry name" value="dprA"/>
    <property type="match status" value="1"/>
</dbReference>
<dbReference type="InterPro" id="IPR036388">
    <property type="entry name" value="WH-like_DNA-bd_sf"/>
</dbReference>
<gene>
    <name evidence="4" type="primary">dprA</name>
    <name evidence="4" type="ORF">ABR189_27835</name>
</gene>
<dbReference type="InterPro" id="IPR057666">
    <property type="entry name" value="DrpA_SLOG"/>
</dbReference>
<dbReference type="PANTHER" id="PTHR43022:SF1">
    <property type="entry name" value="PROTEIN SMF"/>
    <property type="match status" value="1"/>
</dbReference>
<feature type="domain" description="Smf/DprA SLOG" evidence="2">
    <location>
        <begin position="81"/>
        <end position="288"/>
    </location>
</feature>
<dbReference type="PANTHER" id="PTHR43022">
    <property type="entry name" value="PROTEIN SMF"/>
    <property type="match status" value="1"/>
</dbReference>
<evidence type="ECO:0000313" key="5">
    <source>
        <dbReference type="Proteomes" id="UP001549749"/>
    </source>
</evidence>
<dbReference type="Pfam" id="PF17782">
    <property type="entry name" value="WHD_DprA"/>
    <property type="match status" value="1"/>
</dbReference>
<dbReference type="InterPro" id="IPR010994">
    <property type="entry name" value="RuvA_2-like"/>
</dbReference>
<dbReference type="SUPFAM" id="SSF47781">
    <property type="entry name" value="RuvA domain 2-like"/>
    <property type="match status" value="1"/>
</dbReference>
<evidence type="ECO:0000259" key="2">
    <source>
        <dbReference type="Pfam" id="PF02481"/>
    </source>
</evidence>
<dbReference type="Gene3D" id="3.40.50.450">
    <property type="match status" value="1"/>
</dbReference>
<proteinExistence type="inferred from homology"/>
<evidence type="ECO:0000259" key="3">
    <source>
        <dbReference type="Pfam" id="PF17782"/>
    </source>
</evidence>
<evidence type="ECO:0000256" key="1">
    <source>
        <dbReference type="ARBA" id="ARBA00006525"/>
    </source>
</evidence>
<protein>
    <submittedName>
        <fullName evidence="4">DNA-processing protein DprA</fullName>
    </submittedName>
</protein>
<accession>A0ABV2TG30</accession>
<name>A0ABV2TG30_9BACT</name>
<dbReference type="InterPro" id="IPR003488">
    <property type="entry name" value="DprA"/>
</dbReference>
<feature type="domain" description="DprA winged helix" evidence="3">
    <location>
        <begin position="311"/>
        <end position="362"/>
    </location>
</feature>
<dbReference type="Gene3D" id="1.10.10.10">
    <property type="entry name" value="Winged helix-like DNA-binding domain superfamily/Winged helix DNA-binding domain"/>
    <property type="match status" value="1"/>
</dbReference>
<dbReference type="Pfam" id="PF02481">
    <property type="entry name" value="DNA_processg_A"/>
    <property type="match status" value="1"/>
</dbReference>
<dbReference type="InterPro" id="IPR041614">
    <property type="entry name" value="DprA_WH"/>
</dbReference>
<comment type="caution">
    <text evidence="4">The sequence shown here is derived from an EMBL/GenBank/DDBJ whole genome shotgun (WGS) entry which is preliminary data.</text>
</comment>
<dbReference type="Proteomes" id="UP001549749">
    <property type="component" value="Unassembled WGS sequence"/>
</dbReference>
<comment type="similarity">
    <text evidence="1">Belongs to the DprA/Smf family.</text>
</comment>
<evidence type="ECO:0000313" key="4">
    <source>
        <dbReference type="EMBL" id="MET7001225.1"/>
    </source>
</evidence>
<keyword evidence="5" id="KW-1185">Reference proteome</keyword>
<organism evidence="4 5">
    <name type="scientific">Chitinophaga defluvii</name>
    <dbReference type="NCBI Taxonomy" id="3163343"/>
    <lineage>
        <taxon>Bacteria</taxon>
        <taxon>Pseudomonadati</taxon>
        <taxon>Bacteroidota</taxon>
        <taxon>Chitinophagia</taxon>
        <taxon>Chitinophagales</taxon>
        <taxon>Chitinophagaceae</taxon>
        <taxon>Chitinophaga</taxon>
    </lineage>
</organism>